<dbReference type="PRINTS" id="PR00736">
    <property type="entry name" value="GLHYDRLASE15"/>
</dbReference>
<evidence type="ECO:0000256" key="7">
    <source>
        <dbReference type="ARBA" id="ARBA00023326"/>
    </source>
</evidence>
<dbReference type="EMBL" id="JAUSRA010000001">
    <property type="protein sequence ID" value="MDP9793765.1"/>
    <property type="molecule type" value="Genomic_DNA"/>
</dbReference>
<keyword evidence="5" id="KW-0119">Carbohydrate metabolism</keyword>
<dbReference type="InterPro" id="IPR000165">
    <property type="entry name" value="Glucoamylase"/>
</dbReference>
<name>A0ABT9MQS4_9ACTN</name>
<proteinExistence type="inferred from homology"/>
<dbReference type="InterPro" id="IPR011613">
    <property type="entry name" value="GH15-like"/>
</dbReference>
<evidence type="ECO:0000256" key="4">
    <source>
        <dbReference type="ARBA" id="ARBA00022801"/>
    </source>
</evidence>
<dbReference type="PANTHER" id="PTHR31616:SF9">
    <property type="entry name" value="GLUCOAMYLASE, INTRACELLULAR SPORULATION-SPECIFIC"/>
    <property type="match status" value="1"/>
</dbReference>
<dbReference type="Gene3D" id="1.50.10.10">
    <property type="match status" value="1"/>
</dbReference>
<comment type="caution">
    <text evidence="10">The sequence shown here is derived from an EMBL/GenBank/DDBJ whole genome shotgun (WGS) entry which is preliminary data.</text>
</comment>
<dbReference type="RefSeq" id="WP_306828843.1">
    <property type="nucleotide sequence ID" value="NZ_JAUSRA010000001.1"/>
</dbReference>
<dbReference type="EC" id="3.2.1.3" evidence="3"/>
<evidence type="ECO:0000256" key="3">
    <source>
        <dbReference type="ARBA" id="ARBA00012593"/>
    </source>
</evidence>
<dbReference type="InterPro" id="IPR012341">
    <property type="entry name" value="6hp_glycosidase-like_sf"/>
</dbReference>
<organism evidence="10 11">
    <name type="scientific">Catenuloplanes nepalensis</name>
    <dbReference type="NCBI Taxonomy" id="587533"/>
    <lineage>
        <taxon>Bacteria</taxon>
        <taxon>Bacillati</taxon>
        <taxon>Actinomycetota</taxon>
        <taxon>Actinomycetes</taxon>
        <taxon>Micromonosporales</taxon>
        <taxon>Micromonosporaceae</taxon>
        <taxon>Catenuloplanes</taxon>
    </lineage>
</organism>
<sequence length="467" mass="50444">MTATTLEPDTHTRARTGSEYAGQQSQNVQAGVRRTDFRVIAQHMFSLMMRNVATDGFLFEDPVEPGRFSAPGCVIAAPSYPANSPGVDQDYVFNWTRDAAITAMELAAAGMPARPSAGVQPLEDYVRFAAICQGNAIPTLAHACFTVEGVSRPWTEQNDGPALQTLAILQAFAQLDEPTQAIARQVIGRNLDFLAEAYRQQTTNLWEEHAGYSFFARSVQLRCFREISANTIGITVPAGWQDATDWLQNALATHWDGTRYLSLIGDGAPPTDPAGPGYDPNIDIVMAAIYGAIPVTDTRLLATAAELRAQWADPQAPTVYPVNLTDQQLGIGPMVGRYPGDTYDGEVSDPVPGGHPWALTTCNFAELYYRLAAEVRAGGSVPYDALSAPLFTQIGVTDGTSPQDTATALEQAGDRMLQAVIYHSDNLELSEQFDGTTGYCRSVSNLTWSYAAYLSAVRAKTGLNVQG</sequence>
<evidence type="ECO:0000256" key="5">
    <source>
        <dbReference type="ARBA" id="ARBA00023277"/>
    </source>
</evidence>
<evidence type="ECO:0000259" key="9">
    <source>
        <dbReference type="Pfam" id="PF00723"/>
    </source>
</evidence>
<dbReference type="GO" id="GO:0004339">
    <property type="term" value="F:glucan 1,4-alpha-glucosidase activity"/>
    <property type="evidence" value="ECO:0007669"/>
    <property type="project" value="UniProtKB-EC"/>
</dbReference>
<keyword evidence="11" id="KW-1185">Reference proteome</keyword>
<keyword evidence="7" id="KW-0624">Polysaccharide degradation</keyword>
<keyword evidence="4 10" id="KW-0378">Hydrolase</keyword>
<dbReference type="Pfam" id="PF00723">
    <property type="entry name" value="Glyco_hydro_15"/>
    <property type="match status" value="1"/>
</dbReference>
<accession>A0ABT9MQS4</accession>
<feature type="region of interest" description="Disordered" evidence="8">
    <location>
        <begin position="1"/>
        <end position="28"/>
    </location>
</feature>
<comment type="catalytic activity">
    <reaction evidence="1">
        <text>Hydrolysis of terminal (1-&gt;4)-linked alpha-D-glucose residues successively from non-reducing ends of the chains with release of beta-D-glucose.</text>
        <dbReference type="EC" id="3.2.1.3"/>
    </reaction>
</comment>
<comment type="similarity">
    <text evidence="2">Belongs to the glycosyl hydrolase 15 family.</text>
</comment>
<feature type="domain" description="GH15-like" evidence="9">
    <location>
        <begin position="47"/>
        <end position="457"/>
    </location>
</feature>
<keyword evidence="6 10" id="KW-0326">Glycosidase</keyword>
<evidence type="ECO:0000256" key="6">
    <source>
        <dbReference type="ARBA" id="ARBA00023295"/>
    </source>
</evidence>
<gene>
    <name evidence="10" type="ORF">J2S43_002277</name>
</gene>
<reference evidence="10 11" key="1">
    <citation type="submission" date="2023-07" db="EMBL/GenBank/DDBJ databases">
        <title>Sequencing the genomes of 1000 actinobacteria strains.</title>
        <authorList>
            <person name="Klenk H.-P."/>
        </authorList>
    </citation>
    <scope>NUCLEOTIDE SEQUENCE [LARGE SCALE GENOMIC DNA]</scope>
    <source>
        <strain evidence="10 11">DSM 44710</strain>
    </source>
</reference>
<protein>
    <recommendedName>
        <fullName evidence="3">glucan 1,4-alpha-glucosidase</fullName>
        <ecNumber evidence="3">3.2.1.3</ecNumber>
    </recommendedName>
</protein>
<dbReference type="InterPro" id="IPR008928">
    <property type="entry name" value="6-hairpin_glycosidase_sf"/>
</dbReference>
<evidence type="ECO:0000313" key="10">
    <source>
        <dbReference type="EMBL" id="MDP9793765.1"/>
    </source>
</evidence>
<dbReference type="SUPFAM" id="SSF48208">
    <property type="entry name" value="Six-hairpin glycosidases"/>
    <property type="match status" value="1"/>
</dbReference>
<dbReference type="PANTHER" id="PTHR31616">
    <property type="entry name" value="TREHALASE"/>
    <property type="match status" value="1"/>
</dbReference>
<evidence type="ECO:0000256" key="8">
    <source>
        <dbReference type="SAM" id="MobiDB-lite"/>
    </source>
</evidence>
<evidence type="ECO:0000256" key="2">
    <source>
        <dbReference type="ARBA" id="ARBA00006188"/>
    </source>
</evidence>
<evidence type="ECO:0000313" key="11">
    <source>
        <dbReference type="Proteomes" id="UP001240984"/>
    </source>
</evidence>
<dbReference type="Proteomes" id="UP001240984">
    <property type="component" value="Unassembled WGS sequence"/>
</dbReference>
<evidence type="ECO:0000256" key="1">
    <source>
        <dbReference type="ARBA" id="ARBA00001863"/>
    </source>
</evidence>